<dbReference type="PANTHER" id="PTHR32166">
    <property type="entry name" value="OSJNBA0013A04.12 PROTEIN"/>
    <property type="match status" value="1"/>
</dbReference>
<protein>
    <submittedName>
        <fullName evidence="4">Uncharacterized protein LOC104728221</fullName>
    </submittedName>
</protein>
<proteinExistence type="predicted"/>
<dbReference type="PANTHER" id="PTHR32166:SF74">
    <property type="entry name" value="OS05G0256350 PROTEIN"/>
    <property type="match status" value="1"/>
</dbReference>
<feature type="region of interest" description="Disordered" evidence="1">
    <location>
        <begin position="302"/>
        <end position="352"/>
    </location>
</feature>
<dbReference type="InterPro" id="IPR007021">
    <property type="entry name" value="DUF659"/>
</dbReference>
<reference evidence="4" key="2">
    <citation type="submission" date="2025-08" db="UniProtKB">
        <authorList>
            <consortium name="RefSeq"/>
        </authorList>
    </citation>
    <scope>IDENTIFICATION</scope>
    <source>
        <tissue evidence="4">Leaf</tissue>
    </source>
</reference>
<gene>
    <name evidence="4" type="primary">LOC104728221</name>
</gene>
<accession>A0ABM0USH5</accession>
<dbReference type="SUPFAM" id="SSF53098">
    <property type="entry name" value="Ribonuclease H-like"/>
    <property type="match status" value="1"/>
</dbReference>
<reference evidence="3" key="1">
    <citation type="journal article" date="2014" name="Nat. Commun.">
        <title>The emerging biofuel crop Camelina sativa retains a highly undifferentiated hexaploid genome structure.</title>
        <authorList>
            <person name="Kagale S."/>
            <person name="Koh C."/>
            <person name="Nixon J."/>
            <person name="Bollina V."/>
            <person name="Clarke W.E."/>
            <person name="Tuteja R."/>
            <person name="Spillane C."/>
            <person name="Robinson S.J."/>
            <person name="Links M.G."/>
            <person name="Clarke C."/>
            <person name="Higgins E.E."/>
            <person name="Huebert T."/>
            <person name="Sharpe A.G."/>
            <person name="Parkin I.A."/>
        </authorList>
    </citation>
    <scope>NUCLEOTIDE SEQUENCE [LARGE SCALE GENOMIC DNA]</scope>
    <source>
        <strain evidence="3">cv. DH55</strain>
    </source>
</reference>
<sequence>MRLIQVYIFLSMFKGCIEEIGEENVVQVVTDNAANNMAATRMMKEIKPSIFWTSCATHSIILMLESISKLTKFKGTIQMAKDFTIFIYAHHKTLALMRTFTNRTEIVRPGVTRFASSFLTLQSLLDKRYQLAAMFSSVFGPLVKLLRLVDGDKKPTMGFLHGELIEGKKKISDGLKHVEKNVKPILSIIEEKINGRLDNPLHLTSYLLNPYYLYKDSSQANSDEVHTKKRNRLAVSRMNNLVYVQFNLRLMNQRKRQKENNVDILVANHAVNAQSWLVDGISNDREDSQFDLQGDIGEEEPFRSKIDDADQIRELNDEDDFISDNEEELDDIDCESDDDQILQVDGEEELED</sequence>
<evidence type="ECO:0000259" key="2">
    <source>
        <dbReference type="Pfam" id="PF04937"/>
    </source>
</evidence>
<dbReference type="InterPro" id="IPR012337">
    <property type="entry name" value="RNaseH-like_sf"/>
</dbReference>
<evidence type="ECO:0000313" key="4">
    <source>
        <dbReference type="RefSeq" id="XP_010445543.1"/>
    </source>
</evidence>
<feature type="compositionally biased region" description="Basic and acidic residues" evidence="1">
    <location>
        <begin position="302"/>
        <end position="315"/>
    </location>
</feature>
<evidence type="ECO:0000313" key="3">
    <source>
        <dbReference type="Proteomes" id="UP000694864"/>
    </source>
</evidence>
<keyword evidence="3" id="KW-1185">Reference proteome</keyword>
<organism evidence="3 4">
    <name type="scientific">Camelina sativa</name>
    <name type="common">False flax</name>
    <name type="synonym">Myagrum sativum</name>
    <dbReference type="NCBI Taxonomy" id="90675"/>
    <lineage>
        <taxon>Eukaryota</taxon>
        <taxon>Viridiplantae</taxon>
        <taxon>Streptophyta</taxon>
        <taxon>Embryophyta</taxon>
        <taxon>Tracheophyta</taxon>
        <taxon>Spermatophyta</taxon>
        <taxon>Magnoliopsida</taxon>
        <taxon>eudicotyledons</taxon>
        <taxon>Gunneridae</taxon>
        <taxon>Pentapetalae</taxon>
        <taxon>rosids</taxon>
        <taxon>malvids</taxon>
        <taxon>Brassicales</taxon>
        <taxon>Brassicaceae</taxon>
        <taxon>Camelineae</taxon>
        <taxon>Camelina</taxon>
    </lineage>
</organism>
<feature type="compositionally biased region" description="Acidic residues" evidence="1">
    <location>
        <begin position="316"/>
        <end position="352"/>
    </location>
</feature>
<dbReference type="Pfam" id="PF04937">
    <property type="entry name" value="DUF659"/>
    <property type="match status" value="1"/>
</dbReference>
<evidence type="ECO:0000256" key="1">
    <source>
        <dbReference type="SAM" id="MobiDB-lite"/>
    </source>
</evidence>
<dbReference type="Proteomes" id="UP000694864">
    <property type="component" value="Chromosome 11"/>
</dbReference>
<dbReference type="GeneID" id="104728221"/>
<dbReference type="RefSeq" id="XP_010445543.1">
    <property type="nucleotide sequence ID" value="XM_010447241.1"/>
</dbReference>
<name>A0ABM0USH5_CAMSA</name>
<feature type="domain" description="DUF659" evidence="2">
    <location>
        <begin position="10"/>
        <end position="82"/>
    </location>
</feature>